<sequence>MKNILVILLSFSTAVTLSQDCEQFIFESGVRVPFGSLAGKIGPSPEFAIWNRSGISDCWAMSDIGISIYIPTDRQQFDYATPDSIYRVKAIGVSGMAGIRVAKDYPVGNQLEMQWLSTLGYAFFVFDDKHARHMHKLHPEDFKDSTNDVYVKGLSTFHIGQGIRFGYPHLGLHINYNYTPYGMFSKHVTKDFGSHSLSFAIVYRT</sequence>
<dbReference type="AlphaFoldDB" id="A0A2S1QXC4"/>
<dbReference type="OrthoDB" id="1340936at2"/>
<gene>
    <name evidence="1" type="ORF">HYN59_07870</name>
</gene>
<protein>
    <recommendedName>
        <fullName evidence="3">Outer membrane protein beta-barrel domain-containing protein</fullName>
    </recommendedName>
</protein>
<evidence type="ECO:0000313" key="1">
    <source>
        <dbReference type="EMBL" id="AWH85048.1"/>
    </source>
</evidence>
<dbReference type="RefSeq" id="WP_108777753.1">
    <property type="nucleotide sequence ID" value="NZ_CP029186.1"/>
</dbReference>
<evidence type="ECO:0008006" key="3">
    <source>
        <dbReference type="Google" id="ProtNLM"/>
    </source>
</evidence>
<dbReference type="Proteomes" id="UP000244929">
    <property type="component" value="Chromosome"/>
</dbReference>
<accession>A0A2S1QXC4</accession>
<keyword evidence="2" id="KW-1185">Reference proteome</keyword>
<evidence type="ECO:0000313" key="2">
    <source>
        <dbReference type="Proteomes" id="UP000244929"/>
    </source>
</evidence>
<proteinExistence type="predicted"/>
<name>A0A2S1QXC4_9FLAO</name>
<organism evidence="1 2">
    <name type="scientific">Flavobacterium album</name>
    <dbReference type="NCBI Taxonomy" id="2175091"/>
    <lineage>
        <taxon>Bacteria</taxon>
        <taxon>Pseudomonadati</taxon>
        <taxon>Bacteroidota</taxon>
        <taxon>Flavobacteriia</taxon>
        <taxon>Flavobacteriales</taxon>
        <taxon>Flavobacteriaceae</taxon>
        <taxon>Flavobacterium</taxon>
    </lineage>
</organism>
<reference evidence="1 2" key="1">
    <citation type="submission" date="2018-04" db="EMBL/GenBank/DDBJ databases">
        <title>Genome sequencing of Flavobacterium sp. HYN0059.</title>
        <authorList>
            <person name="Yi H."/>
            <person name="Baek C."/>
        </authorList>
    </citation>
    <scope>NUCLEOTIDE SEQUENCE [LARGE SCALE GENOMIC DNA]</scope>
    <source>
        <strain evidence="1 2">HYN0059</strain>
    </source>
</reference>
<dbReference type="EMBL" id="CP029186">
    <property type="protein sequence ID" value="AWH85048.1"/>
    <property type="molecule type" value="Genomic_DNA"/>
</dbReference>
<dbReference type="KEGG" id="falb:HYN59_07870"/>